<feature type="compositionally biased region" description="Acidic residues" evidence="1">
    <location>
        <begin position="53"/>
        <end position="64"/>
    </location>
</feature>
<evidence type="ECO:0000256" key="1">
    <source>
        <dbReference type="SAM" id="MobiDB-lite"/>
    </source>
</evidence>
<reference evidence="2 3" key="1">
    <citation type="submission" date="2024-11" db="EMBL/GenBank/DDBJ databases">
        <title>Adaptive evolution of stress response genes in parasites aligns with host niche diversity.</title>
        <authorList>
            <person name="Hahn C."/>
            <person name="Resl P."/>
        </authorList>
    </citation>
    <scope>NUCLEOTIDE SEQUENCE [LARGE SCALE GENOMIC DNA]</scope>
    <source>
        <strain evidence="2">EGGRZ-B1_66</strain>
        <tissue evidence="2">Body</tissue>
    </source>
</reference>
<proteinExistence type="predicted"/>
<keyword evidence="3" id="KW-1185">Reference proteome</keyword>
<dbReference type="AlphaFoldDB" id="A0ABD2PMY8"/>
<gene>
    <name evidence="2" type="ORF">Ciccas_012613</name>
</gene>
<evidence type="ECO:0000313" key="3">
    <source>
        <dbReference type="Proteomes" id="UP001626550"/>
    </source>
</evidence>
<dbReference type="EMBL" id="JBJKFK010004613">
    <property type="protein sequence ID" value="KAL3308850.1"/>
    <property type="molecule type" value="Genomic_DNA"/>
</dbReference>
<protein>
    <recommendedName>
        <fullName evidence="4">MULE transposase domain-containing protein</fullName>
    </recommendedName>
</protein>
<dbReference type="Proteomes" id="UP001626550">
    <property type="component" value="Unassembled WGS sequence"/>
</dbReference>
<organism evidence="2 3">
    <name type="scientific">Cichlidogyrus casuarinus</name>
    <dbReference type="NCBI Taxonomy" id="1844966"/>
    <lineage>
        <taxon>Eukaryota</taxon>
        <taxon>Metazoa</taxon>
        <taxon>Spiralia</taxon>
        <taxon>Lophotrochozoa</taxon>
        <taxon>Platyhelminthes</taxon>
        <taxon>Monogenea</taxon>
        <taxon>Monopisthocotylea</taxon>
        <taxon>Dactylogyridea</taxon>
        <taxon>Ancyrocephalidae</taxon>
        <taxon>Cichlidogyrus</taxon>
    </lineage>
</organism>
<feature type="region of interest" description="Disordered" evidence="1">
    <location>
        <begin position="53"/>
        <end position="82"/>
    </location>
</feature>
<evidence type="ECO:0008006" key="4">
    <source>
        <dbReference type="Google" id="ProtNLM"/>
    </source>
</evidence>
<accession>A0ABD2PMY8</accession>
<sequence length="475" mass="54746">MIEWLKVAHTVSHTSEQMPMNPAQETQDEVEELLEILDQDLEVEPDYIVELDADEEDPTEEEADSTANELHKPSVPLNPERMPRFGQHDAIRFIYRPRDGPEKRPILAYQGRRFSYKDFAQGNGKVVGWRWQCCTKNCWTTLQTDFEFQSRSTIVQHKNFCQPNFPEIESKYLEGFICMAARHAPSTDHKQIYVELASFKENHPDYAYNSLKSFASMSSQLARSHTGVNRNEFGEIDIQGDYLTRVGSGPNSMRFLLYDEKVADERLIIYASDFCLRLLANAEVWMADGTFKAAPKNFYQVYRIRILATYLSDASFPPKTWSVFNRHLFGLPTTNNYLESSNRSLNAALGGKAHHFNSVVKFLKEEHATTQIRIEAMIQDNLQDETFKKRDQAAFERNRDRLMEEMTQVTERDDATYATCKVELHAYVKGIAKCLEAKRNKKTFTVPSIVNIIAEGRSSLNETRILRSSIQLSDQ</sequence>
<evidence type="ECO:0000313" key="2">
    <source>
        <dbReference type="EMBL" id="KAL3308850.1"/>
    </source>
</evidence>
<name>A0ABD2PMY8_9PLAT</name>
<comment type="caution">
    <text evidence="2">The sequence shown here is derived from an EMBL/GenBank/DDBJ whole genome shotgun (WGS) entry which is preliminary data.</text>
</comment>